<dbReference type="EMBL" id="BOON01000032">
    <property type="protein sequence ID" value="GII23857.1"/>
    <property type="molecule type" value="Genomic_DNA"/>
</dbReference>
<accession>A0A8J3X106</accession>
<evidence type="ECO:0000313" key="1">
    <source>
        <dbReference type="EMBL" id="GII23857.1"/>
    </source>
</evidence>
<dbReference type="AlphaFoldDB" id="A0A8J3X106"/>
<reference evidence="1" key="1">
    <citation type="submission" date="2021-01" db="EMBL/GenBank/DDBJ databases">
        <title>Whole genome shotgun sequence of Planosporangium mesophilum NBRC 109066.</title>
        <authorList>
            <person name="Komaki H."/>
            <person name="Tamura T."/>
        </authorList>
    </citation>
    <scope>NUCLEOTIDE SEQUENCE</scope>
    <source>
        <strain evidence="1">NBRC 109066</strain>
    </source>
</reference>
<gene>
    <name evidence="1" type="ORF">Pme01_34540</name>
</gene>
<protein>
    <submittedName>
        <fullName evidence="1">Uncharacterized protein</fullName>
    </submittedName>
</protein>
<keyword evidence="2" id="KW-1185">Reference proteome</keyword>
<comment type="caution">
    <text evidence="1">The sequence shown here is derived from an EMBL/GenBank/DDBJ whole genome shotgun (WGS) entry which is preliminary data.</text>
</comment>
<name>A0A8J3X106_9ACTN</name>
<sequence>MNATSRVKGIPVCERSGSVRAWRLGMGRMVPAGTDKNIQPVASARNTVATHATCSHPVAEAVVFSNDFANRRDRPSLPWATSTR</sequence>
<organism evidence="1 2">
    <name type="scientific">Planosporangium mesophilum</name>
    <dbReference type="NCBI Taxonomy" id="689768"/>
    <lineage>
        <taxon>Bacteria</taxon>
        <taxon>Bacillati</taxon>
        <taxon>Actinomycetota</taxon>
        <taxon>Actinomycetes</taxon>
        <taxon>Micromonosporales</taxon>
        <taxon>Micromonosporaceae</taxon>
        <taxon>Planosporangium</taxon>
    </lineage>
</organism>
<dbReference type="Proteomes" id="UP000599074">
    <property type="component" value="Unassembled WGS sequence"/>
</dbReference>
<evidence type="ECO:0000313" key="2">
    <source>
        <dbReference type="Proteomes" id="UP000599074"/>
    </source>
</evidence>
<proteinExistence type="predicted"/>